<dbReference type="GO" id="GO:0016020">
    <property type="term" value="C:membrane"/>
    <property type="evidence" value="ECO:0007669"/>
    <property type="project" value="UniProtKB-SubCell"/>
</dbReference>
<dbReference type="InterPro" id="IPR001901">
    <property type="entry name" value="Translocase_SecE/Sec61-g"/>
</dbReference>
<organism evidence="9 10">
    <name type="scientific">Tetragenococcus muriaticus PMC-11-5</name>
    <dbReference type="NCBI Taxonomy" id="1302649"/>
    <lineage>
        <taxon>Bacteria</taxon>
        <taxon>Bacillati</taxon>
        <taxon>Bacillota</taxon>
        <taxon>Bacilli</taxon>
        <taxon>Lactobacillales</taxon>
        <taxon>Enterococcaceae</taxon>
        <taxon>Tetragenococcus</taxon>
    </lineage>
</organism>
<evidence type="ECO:0000256" key="5">
    <source>
        <dbReference type="ARBA" id="ARBA00022989"/>
    </source>
</evidence>
<keyword evidence="3 8" id="KW-0812">Transmembrane</keyword>
<dbReference type="Proteomes" id="UP000029380">
    <property type="component" value="Unassembled WGS sequence"/>
</dbReference>
<sequence>MKFIRSVKDEMKKVTWPTGKQLRKDTLVVIEMALIFTVSFLYYGYRYSNSFYLDITVKLQ</sequence>
<dbReference type="Gene3D" id="1.20.5.1030">
    <property type="entry name" value="Preprotein translocase secy subunit"/>
    <property type="match status" value="1"/>
</dbReference>
<reference evidence="9 10" key="1">
    <citation type="submission" date="2014-08" db="EMBL/GenBank/DDBJ databases">
        <title>Genome sequence of Tetragenococcus muriaticus.</title>
        <authorList>
            <person name="Chuea-nongthon C."/>
            <person name="Rodtong S."/>
            <person name="Yongsawatdigul J."/>
            <person name="Steele J.L."/>
            <person name="Liu X.-y."/>
            <person name="Speers J."/>
            <person name="Glasner J.D."/>
            <person name="Neeno-Eckwall E.C."/>
        </authorList>
    </citation>
    <scope>NUCLEOTIDE SEQUENCE [LARGE SCALE GENOMIC DNA]</scope>
    <source>
        <strain evidence="9 10">PMC-11-5</strain>
    </source>
</reference>
<evidence type="ECO:0000256" key="1">
    <source>
        <dbReference type="ARBA" id="ARBA00004370"/>
    </source>
</evidence>
<keyword evidence="4" id="KW-0653">Protein transport</keyword>
<dbReference type="NCBIfam" id="TIGR00964">
    <property type="entry name" value="secE_bact"/>
    <property type="match status" value="1"/>
</dbReference>
<comment type="caution">
    <text evidence="9">The sequence shown here is derived from an EMBL/GenBank/DDBJ whole genome shotgun (WGS) entry which is preliminary data.</text>
</comment>
<comment type="subcellular location">
    <subcellularLocation>
        <location evidence="1">Membrane</location>
    </subcellularLocation>
</comment>
<feature type="transmembrane region" description="Helical" evidence="8">
    <location>
        <begin position="26"/>
        <end position="45"/>
    </location>
</feature>
<dbReference type="PATRIC" id="fig|1302649.3.peg.721"/>
<keyword evidence="7 8" id="KW-0472">Membrane</keyword>
<keyword evidence="2" id="KW-0813">Transport</keyword>
<name>A0A091C7H4_9ENTE</name>
<protein>
    <submittedName>
        <fullName evidence="9">Preprotein translocase subunit</fullName>
    </submittedName>
</protein>
<dbReference type="Pfam" id="PF00584">
    <property type="entry name" value="SecE"/>
    <property type="match status" value="1"/>
</dbReference>
<dbReference type="GO" id="GO:0006886">
    <property type="term" value="P:intracellular protein transport"/>
    <property type="evidence" value="ECO:0007669"/>
    <property type="project" value="InterPro"/>
</dbReference>
<evidence type="ECO:0000256" key="2">
    <source>
        <dbReference type="ARBA" id="ARBA00022448"/>
    </source>
</evidence>
<dbReference type="GO" id="GO:0008320">
    <property type="term" value="F:protein transmembrane transporter activity"/>
    <property type="evidence" value="ECO:0007669"/>
    <property type="project" value="InterPro"/>
</dbReference>
<evidence type="ECO:0000256" key="4">
    <source>
        <dbReference type="ARBA" id="ARBA00022927"/>
    </source>
</evidence>
<evidence type="ECO:0000256" key="8">
    <source>
        <dbReference type="SAM" id="Phobius"/>
    </source>
</evidence>
<evidence type="ECO:0000256" key="7">
    <source>
        <dbReference type="ARBA" id="ARBA00023136"/>
    </source>
</evidence>
<evidence type="ECO:0000313" key="10">
    <source>
        <dbReference type="Proteomes" id="UP000029380"/>
    </source>
</evidence>
<dbReference type="EMBL" id="JPVU01000079">
    <property type="protein sequence ID" value="KFN92839.1"/>
    <property type="molecule type" value="Genomic_DNA"/>
</dbReference>
<accession>A0A091C7H4</accession>
<dbReference type="GO" id="GO:0009306">
    <property type="term" value="P:protein secretion"/>
    <property type="evidence" value="ECO:0007669"/>
    <property type="project" value="InterPro"/>
</dbReference>
<gene>
    <name evidence="9" type="ORF">TMUPMC115_0716</name>
</gene>
<dbReference type="GO" id="GO:0006605">
    <property type="term" value="P:protein targeting"/>
    <property type="evidence" value="ECO:0007669"/>
    <property type="project" value="InterPro"/>
</dbReference>
<evidence type="ECO:0000256" key="6">
    <source>
        <dbReference type="ARBA" id="ARBA00023010"/>
    </source>
</evidence>
<dbReference type="AlphaFoldDB" id="A0A091C7H4"/>
<evidence type="ECO:0000313" key="9">
    <source>
        <dbReference type="EMBL" id="KFN92839.1"/>
    </source>
</evidence>
<keyword evidence="6" id="KW-0811">Translocation</keyword>
<keyword evidence="5 8" id="KW-1133">Transmembrane helix</keyword>
<proteinExistence type="predicted"/>
<dbReference type="InterPro" id="IPR038379">
    <property type="entry name" value="SecE_sf"/>
</dbReference>
<dbReference type="InterPro" id="IPR005807">
    <property type="entry name" value="SecE_bac"/>
</dbReference>
<evidence type="ECO:0000256" key="3">
    <source>
        <dbReference type="ARBA" id="ARBA00022692"/>
    </source>
</evidence>